<reference evidence="1 2" key="2">
    <citation type="journal article" date="2013" name="Plant Cell Physiol.">
        <title>Rice Annotation Project Database (RAP-DB): an integrative and interactive database for rice genomics.</title>
        <authorList>
            <person name="Sakai H."/>
            <person name="Lee S.S."/>
            <person name="Tanaka T."/>
            <person name="Numa H."/>
            <person name="Kim J."/>
            <person name="Kawahara Y."/>
            <person name="Wakimoto H."/>
            <person name="Yang C.C."/>
            <person name="Iwamoto M."/>
            <person name="Abe T."/>
            <person name="Yamada Y."/>
            <person name="Muto A."/>
            <person name="Inokuchi H."/>
            <person name="Ikemura T."/>
            <person name="Matsumoto T."/>
            <person name="Sasaki T."/>
            <person name="Itoh T."/>
        </authorList>
    </citation>
    <scope>NUCLEOTIDE SEQUENCE [LARGE SCALE GENOMIC DNA]</scope>
    <source>
        <strain evidence="2">cv. Nipponbare</strain>
    </source>
</reference>
<proteinExistence type="predicted"/>
<protein>
    <submittedName>
        <fullName evidence="1">Os09g0331801 protein</fullName>
    </submittedName>
</protein>
<dbReference type="EMBL" id="AP014965">
    <property type="protein sequence ID" value="BAT07527.1"/>
    <property type="molecule type" value="Genomic_DNA"/>
</dbReference>
<accession>A0A0P0XLV4</accession>
<dbReference type="Proteomes" id="UP000059680">
    <property type="component" value="Chromosome 9"/>
</dbReference>
<organism evidence="1 2">
    <name type="scientific">Oryza sativa subsp. japonica</name>
    <name type="common">Rice</name>
    <dbReference type="NCBI Taxonomy" id="39947"/>
    <lineage>
        <taxon>Eukaryota</taxon>
        <taxon>Viridiplantae</taxon>
        <taxon>Streptophyta</taxon>
        <taxon>Embryophyta</taxon>
        <taxon>Tracheophyta</taxon>
        <taxon>Spermatophyta</taxon>
        <taxon>Magnoliopsida</taxon>
        <taxon>Liliopsida</taxon>
        <taxon>Poales</taxon>
        <taxon>Poaceae</taxon>
        <taxon>BOP clade</taxon>
        <taxon>Oryzoideae</taxon>
        <taxon>Oryzeae</taxon>
        <taxon>Oryzinae</taxon>
        <taxon>Oryza</taxon>
        <taxon>Oryza sativa</taxon>
    </lineage>
</organism>
<sequence>MEMERPDQLYLEKSSGMRRQISVCSKRGGTDRMWWWPTIQIRKWLRTSEDRGERQAQISGILLRGMLIECAFSVLCLEEDSNLRAL</sequence>
<reference evidence="2" key="1">
    <citation type="journal article" date="2005" name="Nature">
        <title>The map-based sequence of the rice genome.</title>
        <authorList>
            <consortium name="International rice genome sequencing project (IRGSP)"/>
            <person name="Matsumoto T."/>
            <person name="Wu J."/>
            <person name="Kanamori H."/>
            <person name="Katayose Y."/>
            <person name="Fujisawa M."/>
            <person name="Namiki N."/>
            <person name="Mizuno H."/>
            <person name="Yamamoto K."/>
            <person name="Antonio B.A."/>
            <person name="Baba T."/>
            <person name="Sakata K."/>
            <person name="Nagamura Y."/>
            <person name="Aoki H."/>
            <person name="Arikawa K."/>
            <person name="Arita K."/>
            <person name="Bito T."/>
            <person name="Chiden Y."/>
            <person name="Fujitsuka N."/>
            <person name="Fukunaka R."/>
            <person name="Hamada M."/>
            <person name="Harada C."/>
            <person name="Hayashi A."/>
            <person name="Hijishita S."/>
            <person name="Honda M."/>
            <person name="Hosokawa S."/>
            <person name="Ichikawa Y."/>
            <person name="Idonuma A."/>
            <person name="Iijima M."/>
            <person name="Ikeda M."/>
            <person name="Ikeno M."/>
            <person name="Ito K."/>
            <person name="Ito S."/>
            <person name="Ito T."/>
            <person name="Ito Y."/>
            <person name="Ito Y."/>
            <person name="Iwabuchi A."/>
            <person name="Kamiya K."/>
            <person name="Karasawa W."/>
            <person name="Kurita K."/>
            <person name="Katagiri S."/>
            <person name="Kikuta A."/>
            <person name="Kobayashi H."/>
            <person name="Kobayashi N."/>
            <person name="Machita K."/>
            <person name="Maehara T."/>
            <person name="Masukawa M."/>
            <person name="Mizubayashi T."/>
            <person name="Mukai Y."/>
            <person name="Nagasaki H."/>
            <person name="Nagata Y."/>
            <person name="Naito S."/>
            <person name="Nakashima M."/>
            <person name="Nakama Y."/>
            <person name="Nakamichi Y."/>
            <person name="Nakamura M."/>
            <person name="Meguro A."/>
            <person name="Negishi M."/>
            <person name="Ohta I."/>
            <person name="Ohta T."/>
            <person name="Okamoto M."/>
            <person name="Ono N."/>
            <person name="Saji S."/>
            <person name="Sakaguchi M."/>
            <person name="Sakai K."/>
            <person name="Shibata M."/>
            <person name="Shimokawa T."/>
            <person name="Song J."/>
            <person name="Takazaki Y."/>
            <person name="Terasawa K."/>
            <person name="Tsugane M."/>
            <person name="Tsuji K."/>
            <person name="Ueda S."/>
            <person name="Waki K."/>
            <person name="Yamagata H."/>
            <person name="Yamamoto M."/>
            <person name="Yamamoto S."/>
            <person name="Yamane H."/>
            <person name="Yoshiki S."/>
            <person name="Yoshihara R."/>
            <person name="Yukawa K."/>
            <person name="Zhong H."/>
            <person name="Yano M."/>
            <person name="Yuan Q."/>
            <person name="Ouyang S."/>
            <person name="Liu J."/>
            <person name="Jones K.M."/>
            <person name="Gansberger K."/>
            <person name="Moffat K."/>
            <person name="Hill J."/>
            <person name="Bera J."/>
            <person name="Fadrosh D."/>
            <person name="Jin S."/>
            <person name="Johri S."/>
            <person name="Kim M."/>
            <person name="Overton L."/>
            <person name="Reardon M."/>
            <person name="Tsitrin T."/>
            <person name="Vuong H."/>
            <person name="Weaver B."/>
            <person name="Ciecko A."/>
            <person name="Tallon L."/>
            <person name="Jackson J."/>
            <person name="Pai G."/>
            <person name="Aken S.V."/>
            <person name="Utterback T."/>
            <person name="Reidmuller S."/>
            <person name="Feldblyum T."/>
            <person name="Hsiao J."/>
            <person name="Zismann V."/>
            <person name="Iobst S."/>
            <person name="de Vazeille A.R."/>
            <person name="Buell C.R."/>
            <person name="Ying K."/>
            <person name="Li Y."/>
            <person name="Lu T."/>
            <person name="Huang Y."/>
            <person name="Zhao Q."/>
            <person name="Feng Q."/>
            <person name="Zhang L."/>
            <person name="Zhu J."/>
            <person name="Weng Q."/>
            <person name="Mu J."/>
            <person name="Lu Y."/>
            <person name="Fan D."/>
            <person name="Liu Y."/>
            <person name="Guan J."/>
            <person name="Zhang Y."/>
            <person name="Yu S."/>
            <person name="Liu X."/>
            <person name="Zhang Y."/>
            <person name="Hong G."/>
            <person name="Han B."/>
            <person name="Choisne N."/>
            <person name="Demange N."/>
            <person name="Orjeda G."/>
            <person name="Samain S."/>
            <person name="Cattolico L."/>
            <person name="Pelletier E."/>
            <person name="Couloux A."/>
            <person name="Segurens B."/>
            <person name="Wincker P."/>
            <person name="D'Hont A."/>
            <person name="Scarpelli C."/>
            <person name="Weissenbach J."/>
            <person name="Salanoubat M."/>
            <person name="Quetier F."/>
            <person name="Yu Y."/>
            <person name="Kim H.R."/>
            <person name="Rambo T."/>
            <person name="Currie J."/>
            <person name="Collura K."/>
            <person name="Luo M."/>
            <person name="Yang T."/>
            <person name="Ammiraju J.S.S."/>
            <person name="Engler F."/>
            <person name="Soderlund C."/>
            <person name="Wing R.A."/>
            <person name="Palmer L.E."/>
            <person name="de la Bastide M."/>
            <person name="Spiegel L."/>
            <person name="Nascimento L."/>
            <person name="Zutavern T."/>
            <person name="O'Shaughnessy A."/>
            <person name="Dike S."/>
            <person name="Dedhia N."/>
            <person name="Preston R."/>
            <person name="Balija V."/>
            <person name="McCombie W.R."/>
            <person name="Chow T."/>
            <person name="Chen H."/>
            <person name="Chung M."/>
            <person name="Chen C."/>
            <person name="Shaw J."/>
            <person name="Wu H."/>
            <person name="Hsiao K."/>
            <person name="Chao Y."/>
            <person name="Chu M."/>
            <person name="Cheng C."/>
            <person name="Hour A."/>
            <person name="Lee P."/>
            <person name="Lin S."/>
            <person name="Lin Y."/>
            <person name="Liou J."/>
            <person name="Liu S."/>
            <person name="Hsing Y."/>
            <person name="Raghuvanshi S."/>
            <person name="Mohanty A."/>
            <person name="Bharti A.K."/>
            <person name="Gaur A."/>
            <person name="Gupta V."/>
            <person name="Kumar D."/>
            <person name="Ravi V."/>
            <person name="Vij S."/>
            <person name="Kapur A."/>
            <person name="Khurana P."/>
            <person name="Khurana P."/>
            <person name="Khurana J.P."/>
            <person name="Tyagi A.K."/>
            <person name="Gaikwad K."/>
            <person name="Singh A."/>
            <person name="Dalal V."/>
            <person name="Srivastava S."/>
            <person name="Dixit A."/>
            <person name="Pal A.K."/>
            <person name="Ghazi I.A."/>
            <person name="Yadav M."/>
            <person name="Pandit A."/>
            <person name="Bhargava A."/>
            <person name="Sureshbabu K."/>
            <person name="Batra K."/>
            <person name="Sharma T.R."/>
            <person name="Mohapatra T."/>
            <person name="Singh N.K."/>
            <person name="Messing J."/>
            <person name="Nelson A.B."/>
            <person name="Fuks G."/>
            <person name="Kavchok S."/>
            <person name="Keizer G."/>
            <person name="Linton E."/>
            <person name="Llaca V."/>
            <person name="Song R."/>
            <person name="Tanyolac B."/>
            <person name="Young S."/>
            <person name="Ho-Il K."/>
            <person name="Hahn J.H."/>
            <person name="Sangsakoo G."/>
            <person name="Vanavichit A."/>
            <person name="de Mattos Luiz.A.T."/>
            <person name="Zimmer P.D."/>
            <person name="Malone G."/>
            <person name="Dellagostin O."/>
            <person name="de Oliveira A.C."/>
            <person name="Bevan M."/>
            <person name="Bancroft I."/>
            <person name="Minx P."/>
            <person name="Cordum H."/>
            <person name="Wilson R."/>
            <person name="Cheng Z."/>
            <person name="Jin W."/>
            <person name="Jiang J."/>
            <person name="Leong S.A."/>
            <person name="Iwama H."/>
            <person name="Gojobori T."/>
            <person name="Itoh T."/>
            <person name="Niimura Y."/>
            <person name="Fujii Y."/>
            <person name="Habara T."/>
            <person name="Sakai H."/>
            <person name="Sato Y."/>
            <person name="Wilson G."/>
            <person name="Kumar K."/>
            <person name="McCouch S."/>
            <person name="Juretic N."/>
            <person name="Hoen D."/>
            <person name="Wright S."/>
            <person name="Bruskiewich R."/>
            <person name="Bureau T."/>
            <person name="Miyao A."/>
            <person name="Hirochika H."/>
            <person name="Nishikawa T."/>
            <person name="Kadowaki K."/>
            <person name="Sugiura M."/>
            <person name="Burr B."/>
            <person name="Sasaki T."/>
        </authorList>
    </citation>
    <scope>NUCLEOTIDE SEQUENCE [LARGE SCALE GENOMIC DNA]</scope>
    <source>
        <strain evidence="2">cv. Nipponbare</strain>
    </source>
</reference>
<dbReference type="Gramene" id="Os09t0331801-00">
    <property type="protein sequence ID" value="Os09t0331801-00"/>
    <property type="gene ID" value="Os09g0331801"/>
</dbReference>
<evidence type="ECO:0000313" key="2">
    <source>
        <dbReference type="Proteomes" id="UP000059680"/>
    </source>
</evidence>
<evidence type="ECO:0000313" key="1">
    <source>
        <dbReference type="EMBL" id="BAT07527.1"/>
    </source>
</evidence>
<dbReference type="ExpressionAtlas" id="A0A0P0XLV4">
    <property type="expression patterns" value="baseline"/>
</dbReference>
<dbReference type="PaxDb" id="39947-A0A0P0XLV4"/>
<dbReference type="AlphaFoldDB" id="A0A0P0XLV4"/>
<dbReference type="InParanoid" id="A0A0P0XLV4"/>
<name>A0A0P0XLV4_ORYSJ</name>
<gene>
    <name evidence="1" type="ordered locus">Os09g0331801</name>
    <name evidence="1" type="ORF">OSNPB_090331801</name>
</gene>
<reference evidence="1 2" key="3">
    <citation type="journal article" date="2013" name="Rice">
        <title>Improvement of the Oryza sativa Nipponbare reference genome using next generation sequence and optical map data.</title>
        <authorList>
            <person name="Kawahara Y."/>
            <person name="de la Bastide M."/>
            <person name="Hamilton J.P."/>
            <person name="Kanamori H."/>
            <person name="McCombie W.R."/>
            <person name="Ouyang S."/>
            <person name="Schwartz D.C."/>
            <person name="Tanaka T."/>
            <person name="Wu J."/>
            <person name="Zhou S."/>
            <person name="Childs K.L."/>
            <person name="Davidson R.M."/>
            <person name="Lin H."/>
            <person name="Quesada-Ocampo L."/>
            <person name="Vaillancourt B."/>
            <person name="Sakai H."/>
            <person name="Lee S.S."/>
            <person name="Kim J."/>
            <person name="Numa H."/>
            <person name="Itoh T."/>
            <person name="Buell C.R."/>
            <person name="Matsumoto T."/>
        </authorList>
    </citation>
    <scope>NUCLEOTIDE SEQUENCE [LARGE SCALE GENOMIC DNA]</scope>
    <source>
        <strain evidence="2">cv. Nipponbare</strain>
    </source>
</reference>
<keyword evidence="2" id="KW-1185">Reference proteome</keyword>